<keyword evidence="3" id="KW-1185">Reference proteome</keyword>
<feature type="compositionally biased region" description="Basic and acidic residues" evidence="1">
    <location>
        <begin position="50"/>
        <end position="60"/>
    </location>
</feature>
<comment type="caution">
    <text evidence="2">The sequence shown here is derived from an EMBL/GenBank/DDBJ whole genome shotgun (WGS) entry which is preliminary data.</text>
</comment>
<gene>
    <name evidence="2" type="ORF">V6N11_004010</name>
</gene>
<organism evidence="2 3">
    <name type="scientific">Hibiscus sabdariffa</name>
    <name type="common">roselle</name>
    <dbReference type="NCBI Taxonomy" id="183260"/>
    <lineage>
        <taxon>Eukaryota</taxon>
        <taxon>Viridiplantae</taxon>
        <taxon>Streptophyta</taxon>
        <taxon>Embryophyta</taxon>
        <taxon>Tracheophyta</taxon>
        <taxon>Spermatophyta</taxon>
        <taxon>Magnoliopsida</taxon>
        <taxon>eudicotyledons</taxon>
        <taxon>Gunneridae</taxon>
        <taxon>Pentapetalae</taxon>
        <taxon>rosids</taxon>
        <taxon>malvids</taxon>
        <taxon>Malvales</taxon>
        <taxon>Malvaceae</taxon>
        <taxon>Malvoideae</taxon>
        <taxon>Hibiscus</taxon>
    </lineage>
</organism>
<feature type="compositionally biased region" description="Basic residues" evidence="1">
    <location>
        <begin position="89"/>
        <end position="99"/>
    </location>
</feature>
<evidence type="ECO:0000313" key="2">
    <source>
        <dbReference type="EMBL" id="KAK9023812.1"/>
    </source>
</evidence>
<evidence type="ECO:0000256" key="1">
    <source>
        <dbReference type="SAM" id="MobiDB-lite"/>
    </source>
</evidence>
<dbReference type="EMBL" id="JBBPBN010000015">
    <property type="protein sequence ID" value="KAK9023812.1"/>
    <property type="molecule type" value="Genomic_DNA"/>
</dbReference>
<proteinExistence type="predicted"/>
<name>A0ABR2SFW8_9ROSI</name>
<feature type="compositionally biased region" description="Polar residues" evidence="1">
    <location>
        <begin position="61"/>
        <end position="85"/>
    </location>
</feature>
<accession>A0ABR2SFW8</accession>
<evidence type="ECO:0000313" key="3">
    <source>
        <dbReference type="Proteomes" id="UP001396334"/>
    </source>
</evidence>
<protein>
    <submittedName>
        <fullName evidence="2">Uncharacterized protein</fullName>
    </submittedName>
</protein>
<dbReference type="Proteomes" id="UP001396334">
    <property type="component" value="Unassembled WGS sequence"/>
</dbReference>
<reference evidence="2 3" key="1">
    <citation type="journal article" date="2024" name="G3 (Bethesda)">
        <title>Genome assembly of Hibiscus sabdariffa L. provides insights into metabolisms of medicinal natural products.</title>
        <authorList>
            <person name="Kim T."/>
        </authorList>
    </citation>
    <scope>NUCLEOTIDE SEQUENCE [LARGE SCALE GENOMIC DNA]</scope>
    <source>
        <strain evidence="2">TK-2024</strain>
        <tissue evidence="2">Old leaves</tissue>
    </source>
</reference>
<sequence>MLKELGLIQVWADRPARFRVDRFKAGSTEAEVTVAGNRPVTARKTHSRPKRPENASERAKTPNNSTTINPWPEINQNKLENSPNPKSLAKLRRRLRRRRTGDAKVGFCSAQRQELVDGGRTTNRRSRWSKSDENSGR</sequence>
<feature type="region of interest" description="Disordered" evidence="1">
    <location>
        <begin position="29"/>
        <end position="137"/>
    </location>
</feature>